<organism evidence="1 2">
    <name type="scientific">Rhizobium ruizarguesonis</name>
    <dbReference type="NCBI Taxonomy" id="2081791"/>
    <lineage>
        <taxon>Bacteria</taxon>
        <taxon>Pseudomonadati</taxon>
        <taxon>Pseudomonadota</taxon>
        <taxon>Alphaproteobacteria</taxon>
        <taxon>Hyphomicrobiales</taxon>
        <taxon>Rhizobiaceae</taxon>
        <taxon>Rhizobium/Agrobacterium group</taxon>
        <taxon>Rhizobium</taxon>
    </lineage>
</organism>
<gene>
    <name evidence="1" type="ORF">ELH98_08880</name>
</gene>
<sequence>MSKRFAAALVNREAEAALGFHGDSVKATVAAVRSDIKHLRLRCAGRAANHGIKQGWSLKFDREA</sequence>
<protein>
    <submittedName>
        <fullName evidence="1">Uncharacterized protein</fullName>
    </submittedName>
</protein>
<evidence type="ECO:0000313" key="2">
    <source>
        <dbReference type="Proteomes" id="UP000291659"/>
    </source>
</evidence>
<comment type="caution">
    <text evidence="1">The sequence shown here is derived from an EMBL/GenBank/DDBJ whole genome shotgun (WGS) entry which is preliminary data.</text>
</comment>
<dbReference type="EMBL" id="SIOX01000001">
    <property type="protein sequence ID" value="TAX81171.1"/>
    <property type="molecule type" value="Genomic_DNA"/>
</dbReference>
<proteinExistence type="predicted"/>
<reference evidence="1 2" key="1">
    <citation type="submission" date="2019-02" db="EMBL/GenBank/DDBJ databases">
        <title>The genomic architecture of introgression among sibling species of bacteria.</title>
        <authorList>
            <person name="Cavassim M.I.A."/>
            <person name="Moeskjaer S."/>
            <person name="Moslemi C."/>
            <person name="Fields B."/>
            <person name="Bachmann A."/>
            <person name="Vilhjalmsson B."/>
            <person name="Schierup M.H."/>
            <person name="Young J.P.W."/>
            <person name="Andersen S.U."/>
        </authorList>
    </citation>
    <scope>NUCLEOTIDE SEQUENCE [LARGE SCALE GENOMIC DNA]</scope>
    <source>
        <strain evidence="1 2">SM141A</strain>
    </source>
</reference>
<evidence type="ECO:0000313" key="1">
    <source>
        <dbReference type="EMBL" id="TAX81171.1"/>
    </source>
</evidence>
<name>A0ABY1X7H4_9HYPH</name>
<dbReference type="Proteomes" id="UP000291659">
    <property type="component" value="Unassembled WGS sequence"/>
</dbReference>
<accession>A0ABY1X7H4</accession>
<keyword evidence="2" id="KW-1185">Reference proteome</keyword>